<comment type="caution">
    <text evidence="10">Lacks conserved residue(s) required for the propagation of feature annotation.</text>
</comment>
<evidence type="ECO:0000256" key="8">
    <source>
        <dbReference type="ARBA" id="ARBA00023209"/>
    </source>
</evidence>
<comment type="function">
    <text evidence="10">Catalyzes the transfer of an acyl group from acyl-phosphate (acyl-PO(4)) to glycerol-3-phosphate (G3P) to form lysophosphatidic acid (LPA). This enzyme utilizes acyl-phosphate as fatty acyl donor, but not acyl-CoA or acyl-ACP.</text>
</comment>
<proteinExistence type="inferred from homology"/>
<evidence type="ECO:0000256" key="9">
    <source>
        <dbReference type="ARBA" id="ARBA00023264"/>
    </source>
</evidence>
<dbReference type="Proteomes" id="UP001440599">
    <property type="component" value="Unassembled WGS sequence"/>
</dbReference>
<keyword evidence="3 10" id="KW-0808">Transferase</keyword>
<dbReference type="SMART" id="SM01207">
    <property type="entry name" value="G3P_acyltransf"/>
    <property type="match status" value="1"/>
</dbReference>
<keyword evidence="5 10" id="KW-1133">Transmembrane helix</keyword>
<evidence type="ECO:0000256" key="6">
    <source>
        <dbReference type="ARBA" id="ARBA00023098"/>
    </source>
</evidence>
<evidence type="ECO:0000313" key="11">
    <source>
        <dbReference type="EMBL" id="MEQ2455707.1"/>
    </source>
</evidence>
<comment type="catalytic activity">
    <reaction evidence="10">
        <text>an acyl phosphate + sn-glycerol 3-phosphate = a 1-acyl-sn-glycero-3-phosphate + phosphate</text>
        <dbReference type="Rhea" id="RHEA:34075"/>
        <dbReference type="ChEBI" id="CHEBI:43474"/>
        <dbReference type="ChEBI" id="CHEBI:57597"/>
        <dbReference type="ChEBI" id="CHEBI:57970"/>
        <dbReference type="ChEBI" id="CHEBI:59918"/>
        <dbReference type="EC" id="2.3.1.275"/>
    </reaction>
</comment>
<reference evidence="11 12" key="1">
    <citation type="submission" date="2024-03" db="EMBL/GenBank/DDBJ databases">
        <title>Human intestinal bacterial collection.</title>
        <authorList>
            <person name="Pauvert C."/>
            <person name="Hitch T.C.A."/>
            <person name="Clavel T."/>
        </authorList>
    </citation>
    <scope>NUCLEOTIDE SEQUENCE [LARGE SCALE GENOMIC DNA]</scope>
    <source>
        <strain evidence="11 12">CLA-AP-H34</strain>
    </source>
</reference>
<comment type="subcellular location">
    <subcellularLocation>
        <location evidence="10">Cell membrane</location>
        <topology evidence="10">Multi-pass membrane protein</topology>
    </subcellularLocation>
</comment>
<keyword evidence="1 10" id="KW-1003">Cell membrane</keyword>
<evidence type="ECO:0000256" key="4">
    <source>
        <dbReference type="ARBA" id="ARBA00022692"/>
    </source>
</evidence>
<keyword evidence="8 10" id="KW-0594">Phospholipid biosynthesis</keyword>
<evidence type="ECO:0000256" key="2">
    <source>
        <dbReference type="ARBA" id="ARBA00022516"/>
    </source>
</evidence>
<dbReference type="EMBL" id="JBBMFT010000001">
    <property type="protein sequence ID" value="MEQ2455707.1"/>
    <property type="molecule type" value="Genomic_DNA"/>
</dbReference>
<keyword evidence="2 10" id="KW-0444">Lipid biosynthesis</keyword>
<feature type="transmembrane region" description="Helical" evidence="10">
    <location>
        <begin position="108"/>
        <end position="136"/>
    </location>
</feature>
<keyword evidence="9 10" id="KW-1208">Phospholipid metabolism</keyword>
<evidence type="ECO:0000256" key="3">
    <source>
        <dbReference type="ARBA" id="ARBA00022679"/>
    </source>
</evidence>
<gene>
    <name evidence="10" type="primary">plsY</name>
    <name evidence="11" type="ORF">WMO45_04170</name>
</gene>
<evidence type="ECO:0000256" key="7">
    <source>
        <dbReference type="ARBA" id="ARBA00023136"/>
    </source>
</evidence>
<keyword evidence="4 10" id="KW-0812">Transmembrane</keyword>
<evidence type="ECO:0000256" key="10">
    <source>
        <dbReference type="HAMAP-Rule" id="MF_01043"/>
    </source>
</evidence>
<comment type="similarity">
    <text evidence="10">Belongs to the PlsY family.</text>
</comment>
<dbReference type="EC" id="2.3.1.275" evidence="10"/>
<comment type="pathway">
    <text evidence="10">Lipid metabolism; phospholipid metabolism.</text>
</comment>
<comment type="caution">
    <text evidence="11">The sequence shown here is derived from an EMBL/GenBank/DDBJ whole genome shotgun (WGS) entry which is preliminary data.</text>
</comment>
<dbReference type="Pfam" id="PF02660">
    <property type="entry name" value="G3P_acyltransf"/>
    <property type="match status" value="1"/>
</dbReference>
<keyword evidence="11" id="KW-0012">Acyltransferase</keyword>
<dbReference type="GO" id="GO:0016746">
    <property type="term" value="F:acyltransferase activity"/>
    <property type="evidence" value="ECO:0007669"/>
    <property type="project" value="UniProtKB-KW"/>
</dbReference>
<evidence type="ECO:0000256" key="1">
    <source>
        <dbReference type="ARBA" id="ARBA00022475"/>
    </source>
</evidence>
<evidence type="ECO:0000313" key="12">
    <source>
        <dbReference type="Proteomes" id="UP001440599"/>
    </source>
</evidence>
<comment type="subunit">
    <text evidence="10">Probably interacts with PlsX.</text>
</comment>
<evidence type="ECO:0000256" key="5">
    <source>
        <dbReference type="ARBA" id="ARBA00022989"/>
    </source>
</evidence>
<protein>
    <recommendedName>
        <fullName evidence="10">Glycerol-3-phosphate acyltransferase</fullName>
    </recommendedName>
    <alternativeName>
        <fullName evidence="10">Acyl-PO4 G3P acyltransferase</fullName>
    </alternativeName>
    <alternativeName>
        <fullName evidence="10">Acyl-phosphate--glycerol-3-phosphate acyltransferase</fullName>
    </alternativeName>
    <alternativeName>
        <fullName evidence="10">G3P acyltransferase</fullName>
        <shortName evidence="10">GPAT</shortName>
        <ecNumber evidence="10">2.3.1.275</ecNumber>
    </alternativeName>
    <alternativeName>
        <fullName evidence="10">Lysophosphatidic acid synthase</fullName>
        <shortName evidence="10">LPA synthase</shortName>
    </alternativeName>
</protein>
<dbReference type="PANTHER" id="PTHR30309:SF0">
    <property type="entry name" value="GLYCEROL-3-PHOSPHATE ACYLTRANSFERASE-RELATED"/>
    <property type="match status" value="1"/>
</dbReference>
<keyword evidence="12" id="KW-1185">Reference proteome</keyword>
<keyword evidence="7 10" id="KW-0472">Membrane</keyword>
<sequence length="199" mass="21366">MQRLLCLLVGYSCGCLLTGELVARLRTGRSASVLGTGNPGMANLAHELGLRWGLTVLLGDVGKTALAWSLCQLLFCPGLRTAGLWAGLGAVLGHNFPIWRRFQGGKGVAVTCTALILSAPLWGTLSCLLGLAVTLFTGYLPLGAVVIPTLFLLSVPAWGTAEVFLLALLLSVLMFSRHIRGLQRMIRGEEPRKFRRNQP</sequence>
<dbReference type="InterPro" id="IPR003811">
    <property type="entry name" value="G3P_acylTferase_PlsY"/>
</dbReference>
<dbReference type="PANTHER" id="PTHR30309">
    <property type="entry name" value="INNER MEMBRANE PROTEIN YGIH"/>
    <property type="match status" value="1"/>
</dbReference>
<name>A0ABV1EM81_9FIRM</name>
<dbReference type="HAMAP" id="MF_01043">
    <property type="entry name" value="PlsY"/>
    <property type="match status" value="1"/>
</dbReference>
<keyword evidence="6 10" id="KW-0443">Lipid metabolism</keyword>
<feature type="transmembrane region" description="Helical" evidence="10">
    <location>
        <begin position="142"/>
        <end position="175"/>
    </location>
</feature>
<dbReference type="RefSeq" id="WP_349139293.1">
    <property type="nucleotide sequence ID" value="NZ_JBBMFT010000001.1"/>
</dbReference>
<organism evidence="11 12">
    <name type="scientific">Flavonifractor hominis</name>
    <dbReference type="NCBI Taxonomy" id="3133178"/>
    <lineage>
        <taxon>Bacteria</taxon>
        <taxon>Bacillati</taxon>
        <taxon>Bacillota</taxon>
        <taxon>Clostridia</taxon>
        <taxon>Eubacteriales</taxon>
        <taxon>Oscillospiraceae</taxon>
        <taxon>Flavonifractor</taxon>
    </lineage>
</organism>
<accession>A0ABV1EM81</accession>